<name>A0AA35VW97_9SAUR</name>
<keyword evidence="3" id="KW-1185">Reference proteome</keyword>
<feature type="compositionally biased region" description="Basic residues" evidence="1">
    <location>
        <begin position="172"/>
        <end position="183"/>
    </location>
</feature>
<feature type="compositionally biased region" description="Pro residues" evidence="1">
    <location>
        <begin position="246"/>
        <end position="258"/>
    </location>
</feature>
<evidence type="ECO:0000313" key="3">
    <source>
        <dbReference type="Proteomes" id="UP001178461"/>
    </source>
</evidence>
<feature type="region of interest" description="Disordered" evidence="1">
    <location>
        <begin position="1"/>
        <end position="287"/>
    </location>
</feature>
<feature type="compositionally biased region" description="Gly residues" evidence="1">
    <location>
        <begin position="1"/>
        <end position="10"/>
    </location>
</feature>
<dbReference type="AlphaFoldDB" id="A0AA35VW97"/>
<feature type="compositionally biased region" description="Basic and acidic residues" evidence="1">
    <location>
        <begin position="11"/>
        <end position="39"/>
    </location>
</feature>
<protein>
    <submittedName>
        <fullName evidence="2">Uncharacterized protein</fullName>
    </submittedName>
</protein>
<organism evidence="2 3">
    <name type="scientific">Podarcis lilfordi</name>
    <name type="common">Lilford's wall lizard</name>
    <dbReference type="NCBI Taxonomy" id="74358"/>
    <lineage>
        <taxon>Eukaryota</taxon>
        <taxon>Metazoa</taxon>
        <taxon>Chordata</taxon>
        <taxon>Craniata</taxon>
        <taxon>Vertebrata</taxon>
        <taxon>Euteleostomi</taxon>
        <taxon>Lepidosauria</taxon>
        <taxon>Squamata</taxon>
        <taxon>Bifurcata</taxon>
        <taxon>Unidentata</taxon>
        <taxon>Episquamata</taxon>
        <taxon>Laterata</taxon>
        <taxon>Lacertibaenia</taxon>
        <taxon>Lacertidae</taxon>
        <taxon>Podarcis</taxon>
    </lineage>
</organism>
<feature type="compositionally biased region" description="Pro residues" evidence="1">
    <location>
        <begin position="133"/>
        <end position="147"/>
    </location>
</feature>
<sequence length="287" mass="30633">MEGGGWGGGQTEREPPGRRRQGGRDANGRRPHADGRADAEPAPSNERTPDRTAGPPAGQPTDRATDPIGRPPPDRLAAAGENEARGGGGEDVPATSRRGRTARERPAGEPAHAGSPVSPQTAARARNPDRPPPRPPPPFTPRRPPPGGTRARRTRRARSREARGNAAADRPRPRRTRARRRRARRDERDELPGAGRPGASGLDLEGRRRRRRPAFPGAGEGLHGRGGPSEPANAGRADRTGFPQLRPGPRPPTRPPRSPARGGRGGRGVRGARDPRTIDLQATLRQA</sequence>
<proteinExistence type="predicted"/>
<gene>
    <name evidence="2" type="ORF">PODLI_1B035571</name>
</gene>
<evidence type="ECO:0000256" key="1">
    <source>
        <dbReference type="SAM" id="MobiDB-lite"/>
    </source>
</evidence>
<dbReference type="Proteomes" id="UP001178461">
    <property type="component" value="Unassembled WGS sequence"/>
</dbReference>
<reference evidence="2" key="1">
    <citation type="submission" date="2022-12" db="EMBL/GenBank/DDBJ databases">
        <authorList>
            <person name="Alioto T."/>
            <person name="Alioto T."/>
            <person name="Gomez Garrido J."/>
        </authorList>
    </citation>
    <scope>NUCLEOTIDE SEQUENCE</scope>
</reference>
<evidence type="ECO:0000313" key="2">
    <source>
        <dbReference type="EMBL" id="CAI7935077.1"/>
    </source>
</evidence>
<accession>A0AA35VW97</accession>
<feature type="compositionally biased region" description="Gly residues" evidence="1">
    <location>
        <begin position="218"/>
        <end position="227"/>
    </location>
</feature>
<dbReference type="EMBL" id="CANTUW010000046">
    <property type="protein sequence ID" value="CAI7935077.1"/>
    <property type="molecule type" value="Genomic_DNA"/>
</dbReference>
<comment type="caution">
    <text evidence="2">The sequence shown here is derived from an EMBL/GenBank/DDBJ whole genome shotgun (WGS) entry which is preliminary data.</text>
</comment>